<dbReference type="Gene3D" id="3.40.30.10">
    <property type="entry name" value="Glutaredoxin"/>
    <property type="match status" value="1"/>
</dbReference>
<dbReference type="CDD" id="cd02947">
    <property type="entry name" value="TRX_family"/>
    <property type="match status" value="1"/>
</dbReference>
<dbReference type="InterPro" id="IPR013766">
    <property type="entry name" value="Thioredoxin_domain"/>
</dbReference>
<comment type="similarity">
    <text evidence="1 8">Belongs to the thioredoxin family.</text>
</comment>
<keyword evidence="11" id="KW-1185">Reference proteome</keyword>
<keyword evidence="3" id="KW-0249">Electron transport</keyword>
<dbReference type="SUPFAM" id="SSF52833">
    <property type="entry name" value="Thioredoxin-like"/>
    <property type="match status" value="1"/>
</dbReference>
<proteinExistence type="inferred from homology"/>
<evidence type="ECO:0000259" key="9">
    <source>
        <dbReference type="PROSITE" id="PS51352"/>
    </source>
</evidence>
<gene>
    <name evidence="10" type="ORF">Trichorick_00295</name>
</gene>
<keyword evidence="4" id="KW-1015">Disulfide bond</keyword>
<dbReference type="PIRSF" id="PIRSF000077">
    <property type="entry name" value="Thioredoxin"/>
    <property type="match status" value="1"/>
</dbReference>
<dbReference type="InterPro" id="IPR005746">
    <property type="entry name" value="Thioredoxin"/>
</dbReference>
<evidence type="ECO:0000256" key="6">
    <source>
        <dbReference type="ARBA" id="ARBA00025303"/>
    </source>
</evidence>
<keyword evidence="2" id="KW-0813">Transport</keyword>
<accession>A0ABZ0US34</accession>
<dbReference type="PROSITE" id="PS00194">
    <property type="entry name" value="THIOREDOXIN_1"/>
    <property type="match status" value="1"/>
</dbReference>
<evidence type="ECO:0000256" key="5">
    <source>
        <dbReference type="ARBA" id="ARBA00023284"/>
    </source>
</evidence>
<evidence type="ECO:0000256" key="3">
    <source>
        <dbReference type="ARBA" id="ARBA00022982"/>
    </source>
</evidence>
<evidence type="ECO:0000256" key="1">
    <source>
        <dbReference type="ARBA" id="ARBA00008987"/>
    </source>
</evidence>
<evidence type="ECO:0000256" key="2">
    <source>
        <dbReference type="ARBA" id="ARBA00022448"/>
    </source>
</evidence>
<comment type="function">
    <text evidence="6">Component of the thioredoxin-thioredoxin reductase system. Participates in various redox reactions through the reversible oxidation of its active center dithiol to a disulfide and catalyzes dithiol-disulfide exchange reactions.</text>
</comment>
<evidence type="ECO:0000256" key="7">
    <source>
        <dbReference type="NCBIfam" id="TIGR01068"/>
    </source>
</evidence>
<keyword evidence="5" id="KW-0676">Redox-active center</keyword>
<dbReference type="PANTHER" id="PTHR45663">
    <property type="entry name" value="GEO12009P1"/>
    <property type="match status" value="1"/>
</dbReference>
<dbReference type="PROSITE" id="PS51352">
    <property type="entry name" value="THIOREDOXIN_2"/>
    <property type="match status" value="1"/>
</dbReference>
<dbReference type="RefSeq" id="WP_323738491.1">
    <property type="nucleotide sequence ID" value="NZ_CP112932.1"/>
</dbReference>
<protein>
    <recommendedName>
        <fullName evidence="7 8">Thioredoxin</fullName>
    </recommendedName>
</protein>
<feature type="domain" description="Thioredoxin" evidence="9">
    <location>
        <begin position="1"/>
        <end position="105"/>
    </location>
</feature>
<name>A0ABZ0US34_9RICK</name>
<dbReference type="InterPro" id="IPR017937">
    <property type="entry name" value="Thioredoxin_CS"/>
</dbReference>
<dbReference type="PANTHER" id="PTHR45663:SF11">
    <property type="entry name" value="GEO12009P1"/>
    <property type="match status" value="1"/>
</dbReference>
<evidence type="ECO:0000313" key="11">
    <source>
        <dbReference type="Proteomes" id="UP001326613"/>
    </source>
</evidence>
<sequence length="105" mass="11742">MVYEVTDSSFQKQVLEADVPVLVDFWAEWCGPCKMLTPVIEALSKELEGRLKICKMNVETSPVIPSELGIRSIPTLIIFKNGKQCATKSGAFPKNIIEEWINSVI</sequence>
<evidence type="ECO:0000313" key="10">
    <source>
        <dbReference type="EMBL" id="WPY00421.1"/>
    </source>
</evidence>
<organism evidence="10 11">
    <name type="scientific">Candidatus Trichorickettsia mobilis</name>
    <dbReference type="NCBI Taxonomy" id="1346319"/>
    <lineage>
        <taxon>Bacteria</taxon>
        <taxon>Pseudomonadati</taxon>
        <taxon>Pseudomonadota</taxon>
        <taxon>Alphaproteobacteria</taxon>
        <taxon>Rickettsiales</taxon>
        <taxon>Rickettsiaceae</taxon>
        <taxon>Rickettsieae</taxon>
        <taxon>Candidatus Trichorickettsia</taxon>
    </lineage>
</organism>
<evidence type="ECO:0000256" key="8">
    <source>
        <dbReference type="PIRNR" id="PIRNR000077"/>
    </source>
</evidence>
<dbReference type="Proteomes" id="UP001326613">
    <property type="component" value="Chromosome"/>
</dbReference>
<dbReference type="NCBIfam" id="TIGR01068">
    <property type="entry name" value="thioredoxin"/>
    <property type="match status" value="1"/>
</dbReference>
<reference evidence="10 11" key="1">
    <citation type="submission" date="2022-10" db="EMBL/GenBank/DDBJ databases">
        <title>Host association and intracellularity evolved multiple times independently in the Rickettsiales.</title>
        <authorList>
            <person name="Castelli M."/>
            <person name="Nardi T."/>
            <person name="Gammuto L."/>
            <person name="Bellinzona G."/>
            <person name="Sabaneyeva E."/>
            <person name="Potekhin A."/>
            <person name="Serra V."/>
            <person name="Petroni G."/>
            <person name="Sassera D."/>
        </authorList>
    </citation>
    <scope>NUCLEOTIDE SEQUENCE [LARGE SCALE GENOMIC DNA]</scope>
    <source>
        <strain evidence="10 11">Kr 154-4</strain>
    </source>
</reference>
<dbReference type="InterPro" id="IPR036249">
    <property type="entry name" value="Thioredoxin-like_sf"/>
</dbReference>
<dbReference type="Pfam" id="PF00085">
    <property type="entry name" value="Thioredoxin"/>
    <property type="match status" value="1"/>
</dbReference>
<dbReference type="PRINTS" id="PR00421">
    <property type="entry name" value="THIOREDOXIN"/>
</dbReference>
<dbReference type="EMBL" id="CP112932">
    <property type="protein sequence ID" value="WPY00421.1"/>
    <property type="molecule type" value="Genomic_DNA"/>
</dbReference>
<evidence type="ECO:0000256" key="4">
    <source>
        <dbReference type="ARBA" id="ARBA00023157"/>
    </source>
</evidence>